<organism evidence="3 4">
    <name type="scientific">Aspergillus sclerotiicarbonarius (strain CBS 121057 / IBT 28362)</name>
    <dbReference type="NCBI Taxonomy" id="1448318"/>
    <lineage>
        <taxon>Eukaryota</taxon>
        <taxon>Fungi</taxon>
        <taxon>Dikarya</taxon>
        <taxon>Ascomycota</taxon>
        <taxon>Pezizomycotina</taxon>
        <taxon>Eurotiomycetes</taxon>
        <taxon>Eurotiomycetidae</taxon>
        <taxon>Eurotiales</taxon>
        <taxon>Aspergillaceae</taxon>
        <taxon>Aspergillus</taxon>
        <taxon>Aspergillus subgen. Circumdati</taxon>
    </lineage>
</organism>
<evidence type="ECO:0000256" key="1">
    <source>
        <dbReference type="SAM" id="MobiDB-lite"/>
    </source>
</evidence>
<evidence type="ECO:0000313" key="3">
    <source>
        <dbReference type="EMBL" id="PYI06734.1"/>
    </source>
</evidence>
<reference evidence="3 4" key="1">
    <citation type="submission" date="2018-02" db="EMBL/GenBank/DDBJ databases">
        <title>The genomes of Aspergillus section Nigri reveals drivers in fungal speciation.</title>
        <authorList>
            <consortium name="DOE Joint Genome Institute"/>
            <person name="Vesth T.C."/>
            <person name="Nybo J."/>
            <person name="Theobald S."/>
            <person name="Brandl J."/>
            <person name="Frisvad J.C."/>
            <person name="Nielsen K.F."/>
            <person name="Lyhne E.K."/>
            <person name="Kogle M.E."/>
            <person name="Kuo A."/>
            <person name="Riley R."/>
            <person name="Clum A."/>
            <person name="Nolan M."/>
            <person name="Lipzen A."/>
            <person name="Salamov A."/>
            <person name="Henrissat B."/>
            <person name="Wiebenga A."/>
            <person name="De vries R.P."/>
            <person name="Grigoriev I.V."/>
            <person name="Mortensen U.H."/>
            <person name="Andersen M.R."/>
            <person name="Baker S.E."/>
        </authorList>
    </citation>
    <scope>NUCLEOTIDE SEQUENCE [LARGE SCALE GENOMIC DNA]</scope>
    <source>
        <strain evidence="3 4">CBS 121057</strain>
    </source>
</reference>
<sequence>MRKMVIILLLFQHKLASQVLAPDRKLRRPHRLGPETRPLRLGPCQLSWVPDPKVSKYSTPGPEPAVASPGHNTSNATRPRDHPARTAPPRAALVTGNPVFQLPAKARLRPDGLQHIDRYQPPRHDLR</sequence>
<dbReference type="EMBL" id="KZ826347">
    <property type="protein sequence ID" value="PYI06734.1"/>
    <property type="molecule type" value="Genomic_DNA"/>
</dbReference>
<dbReference type="AlphaFoldDB" id="A0A319ESG9"/>
<dbReference type="VEuPathDB" id="FungiDB:BO78DRAFT_110142"/>
<feature type="compositionally biased region" description="Basic and acidic residues" evidence="1">
    <location>
        <begin position="108"/>
        <end position="127"/>
    </location>
</feature>
<evidence type="ECO:0008006" key="5">
    <source>
        <dbReference type="Google" id="ProtNLM"/>
    </source>
</evidence>
<feature type="region of interest" description="Disordered" evidence="1">
    <location>
        <begin position="51"/>
        <end position="90"/>
    </location>
</feature>
<keyword evidence="4" id="KW-1185">Reference proteome</keyword>
<feature type="region of interest" description="Disordered" evidence="1">
    <location>
        <begin position="25"/>
        <end position="44"/>
    </location>
</feature>
<proteinExistence type="predicted"/>
<dbReference type="Proteomes" id="UP000248423">
    <property type="component" value="Unassembled WGS sequence"/>
</dbReference>
<accession>A0A319ESG9</accession>
<keyword evidence="2" id="KW-0732">Signal</keyword>
<gene>
    <name evidence="3" type="ORF">BO78DRAFT_110142</name>
</gene>
<feature type="signal peptide" evidence="2">
    <location>
        <begin position="1"/>
        <end position="16"/>
    </location>
</feature>
<feature type="region of interest" description="Disordered" evidence="1">
    <location>
        <begin position="104"/>
        <end position="127"/>
    </location>
</feature>
<evidence type="ECO:0000256" key="2">
    <source>
        <dbReference type="SAM" id="SignalP"/>
    </source>
</evidence>
<feature type="chain" id="PRO_5016278970" description="Secreted protein" evidence="2">
    <location>
        <begin position="17"/>
        <end position="127"/>
    </location>
</feature>
<evidence type="ECO:0000313" key="4">
    <source>
        <dbReference type="Proteomes" id="UP000248423"/>
    </source>
</evidence>
<name>A0A319ESG9_ASPSB</name>
<protein>
    <recommendedName>
        <fullName evidence="5">Secreted protein</fullName>
    </recommendedName>
</protein>